<evidence type="ECO:0000256" key="1">
    <source>
        <dbReference type="SAM" id="Coils"/>
    </source>
</evidence>
<dbReference type="Gene3D" id="3.40.50.300">
    <property type="entry name" value="P-loop containing nucleotide triphosphate hydrolases"/>
    <property type="match status" value="2"/>
</dbReference>
<evidence type="ECO:0000259" key="3">
    <source>
        <dbReference type="Pfam" id="PF13514"/>
    </source>
</evidence>
<feature type="domain" description="YhaN AAA" evidence="3">
    <location>
        <begin position="1"/>
        <end position="51"/>
    </location>
</feature>
<dbReference type="EMBL" id="BMZH01000003">
    <property type="protein sequence ID" value="GHA88724.1"/>
    <property type="molecule type" value="Genomic_DNA"/>
</dbReference>
<dbReference type="InterPro" id="IPR038734">
    <property type="entry name" value="YhaN_AAA"/>
</dbReference>
<dbReference type="PANTHER" id="PTHR41259">
    <property type="entry name" value="DOUBLE-STRAND BREAK REPAIR RAD50 ATPASE, PUTATIVE-RELATED"/>
    <property type="match status" value="1"/>
</dbReference>
<accession>A0A8J3CQW6</accession>
<feature type="region of interest" description="Disordered" evidence="2">
    <location>
        <begin position="592"/>
        <end position="612"/>
    </location>
</feature>
<dbReference type="RefSeq" id="WP_189495999.1">
    <property type="nucleotide sequence ID" value="NZ_BMZH01000003.1"/>
</dbReference>
<feature type="coiled-coil region" evidence="1">
    <location>
        <begin position="249"/>
        <end position="293"/>
    </location>
</feature>
<name>A0A8J3CQW6_9PROT</name>
<protein>
    <submittedName>
        <fullName evidence="4">GTP-binding protein</fullName>
    </submittedName>
</protein>
<evidence type="ECO:0000313" key="4">
    <source>
        <dbReference type="EMBL" id="GHA88724.1"/>
    </source>
</evidence>
<dbReference type="Pfam" id="PF13514">
    <property type="entry name" value="AAA_27"/>
    <property type="match status" value="1"/>
</dbReference>
<keyword evidence="1" id="KW-0175">Coiled coil</keyword>
<dbReference type="PANTHER" id="PTHR41259:SF1">
    <property type="entry name" value="DOUBLE-STRAND BREAK REPAIR RAD50 ATPASE, PUTATIVE-RELATED"/>
    <property type="match status" value="1"/>
</dbReference>
<reference evidence="4" key="2">
    <citation type="submission" date="2020-09" db="EMBL/GenBank/DDBJ databases">
        <authorList>
            <person name="Sun Q."/>
            <person name="Kim S."/>
        </authorList>
    </citation>
    <scope>NUCLEOTIDE SEQUENCE</scope>
    <source>
        <strain evidence="4">KCTC 32513</strain>
    </source>
</reference>
<dbReference type="AlphaFoldDB" id="A0A8J3CQW6"/>
<reference evidence="4" key="1">
    <citation type="journal article" date="2014" name="Int. J. Syst. Evol. Microbiol.">
        <title>Complete genome sequence of Corynebacterium casei LMG S-19264T (=DSM 44701T), isolated from a smear-ripened cheese.</title>
        <authorList>
            <consortium name="US DOE Joint Genome Institute (JGI-PGF)"/>
            <person name="Walter F."/>
            <person name="Albersmeier A."/>
            <person name="Kalinowski J."/>
            <person name="Ruckert C."/>
        </authorList>
    </citation>
    <scope>NUCLEOTIDE SEQUENCE</scope>
    <source>
        <strain evidence="4">KCTC 32513</strain>
    </source>
</reference>
<keyword evidence="5" id="KW-1185">Reference proteome</keyword>
<evidence type="ECO:0000313" key="5">
    <source>
        <dbReference type="Proteomes" id="UP000634004"/>
    </source>
</evidence>
<sequence>MRIDAFRFRHVGPFGADGIEVSGFRPGLNVIAEHNERGKSSLLAALETVLFLPHTSWKGDAKRLQRNDGAPVGEVDFTHAGRAYRLVKRFVKSRHTELIDLTSGTIVATKREAEERVGEMLGLNSTARGPSGLLWVRQGDSMDQAQDDGQVASRLESELSTLVGGERARAYLDRTETELYALLTATGRVKTGGPLALAEDALATTESNLEVARTAQSATRQMGLDLARVLEQIAVTETQGDTNTEITQLKDARAALDKARIARSELDRLTELLARLQAETERADAKLAAHLAATKALDDAQTDIDNISSAVTALSTRKADVLTHLTGLSDHLQGLEARRATLSKLDADQATRERLIDRNAALQAVIVNLEALDIVIDTRASHVAQRDALPLIDRTALDRMDQLRRTLDQTQTALAHVDSTLLVDFAPDIVATIGDTVVTNGPIQLNATTALTIAGVGTIILAAPEAETLRATLTQTQDALEALFEALGVSSPEEAAAALHRRKDIMDDIALIDRKITLIAPDGRDALIDARDRLQGEIDRLAGMLNDMPVDEVKIDGVALEATLAQTRGEQRAAQTTLSEIDRELATLQERLNTRRRDLASAPDTATPAKRKENYGALAAAAASLATQVETAKTTLNDTRAQGPSDPALFEARIKRLSDVARTRTETLSRLRIDAAELAARRRESFEQRDPDAEVTRLEDRAVQLMDTVDRHRKRAAALSLLRDTLKDSQRSLQDQYTDPVRQELLPLLRLVIDGADVELSETLGAQGLMRDGRDDSLERLSGGTQEQIAILTRLAFARLLTKGGQPCPVILDDALVYADDRRRGRMFDVMHYVTSGDDPLQLLYLSCHEANANELGGNRLTLKPWVDS</sequence>
<comment type="caution">
    <text evidence="4">The sequence shown here is derived from an EMBL/GenBank/DDBJ whole genome shotgun (WGS) entry which is preliminary data.</text>
</comment>
<gene>
    <name evidence="4" type="ORF">GCM10009069_09670</name>
</gene>
<proteinExistence type="predicted"/>
<dbReference type="Proteomes" id="UP000634004">
    <property type="component" value="Unassembled WGS sequence"/>
</dbReference>
<organism evidence="4 5">
    <name type="scientific">Algimonas arctica</name>
    <dbReference type="NCBI Taxonomy" id="1479486"/>
    <lineage>
        <taxon>Bacteria</taxon>
        <taxon>Pseudomonadati</taxon>
        <taxon>Pseudomonadota</taxon>
        <taxon>Alphaproteobacteria</taxon>
        <taxon>Maricaulales</taxon>
        <taxon>Robiginitomaculaceae</taxon>
        <taxon>Algimonas</taxon>
    </lineage>
</organism>
<dbReference type="InterPro" id="IPR027417">
    <property type="entry name" value="P-loop_NTPase"/>
</dbReference>
<evidence type="ECO:0000256" key="2">
    <source>
        <dbReference type="SAM" id="MobiDB-lite"/>
    </source>
</evidence>
<dbReference type="SUPFAM" id="SSF52540">
    <property type="entry name" value="P-loop containing nucleoside triphosphate hydrolases"/>
    <property type="match status" value="1"/>
</dbReference>